<evidence type="ECO:0000313" key="2">
    <source>
        <dbReference type="Proteomes" id="UP000479114"/>
    </source>
</evidence>
<evidence type="ECO:0000313" key="1">
    <source>
        <dbReference type="EMBL" id="QHW35764.1"/>
    </source>
</evidence>
<organism evidence="1 2">
    <name type="scientific">Paenibacillus rhizovicinus</name>
    <dbReference type="NCBI Taxonomy" id="2704463"/>
    <lineage>
        <taxon>Bacteria</taxon>
        <taxon>Bacillati</taxon>
        <taxon>Bacillota</taxon>
        <taxon>Bacilli</taxon>
        <taxon>Bacillales</taxon>
        <taxon>Paenibacillaceae</taxon>
        <taxon>Paenibacillus</taxon>
    </lineage>
</organism>
<dbReference type="Proteomes" id="UP000479114">
    <property type="component" value="Plasmid unnamed2"/>
</dbReference>
<dbReference type="KEGG" id="prz:GZH47_33260"/>
<dbReference type="EMBL" id="CP048288">
    <property type="protein sequence ID" value="QHW35764.1"/>
    <property type="molecule type" value="Genomic_DNA"/>
</dbReference>
<geneLocation type="plasmid" evidence="1 2">
    <name>unnamed2</name>
</geneLocation>
<dbReference type="RefSeq" id="WP_162645898.1">
    <property type="nucleotide sequence ID" value="NZ_CP048288.1"/>
</dbReference>
<sequence length="126" mass="15136">MLYNPTMEKIKAIDFVNQSMAFERDFDKTDKVRRAIQIALDEILEFENSYRNFSQQNQHLQVFQHLLKPILDERMGQMINHARHMMEKTYTTDELQELPEHVYQDVIAVQKQRVEVLKKIAKSYFS</sequence>
<reference evidence="1 2" key="1">
    <citation type="submission" date="2020-02" db="EMBL/GenBank/DDBJ databases">
        <title>Paenibacillus sp. nov., isolated from rhizosphere soil of tomato.</title>
        <authorList>
            <person name="Weon H.-Y."/>
            <person name="Lee S.A."/>
        </authorList>
    </citation>
    <scope>NUCLEOTIDE SEQUENCE [LARGE SCALE GENOMIC DNA]</scope>
    <source>
        <strain evidence="1 2">14171R-81</strain>
        <plasmid evidence="1 2">unnamed2</plasmid>
    </source>
</reference>
<protein>
    <submittedName>
        <fullName evidence="1">Uncharacterized protein</fullName>
    </submittedName>
</protein>
<name>A0A6C0PB12_9BACL</name>
<keyword evidence="1" id="KW-0614">Plasmid</keyword>
<proteinExistence type="predicted"/>
<accession>A0A6C0PB12</accession>
<dbReference type="AlphaFoldDB" id="A0A6C0PB12"/>
<gene>
    <name evidence="1" type="ORF">GZH47_33260</name>
</gene>
<keyword evidence="2" id="KW-1185">Reference proteome</keyword>